<dbReference type="AlphaFoldDB" id="A0A6N8DPY8"/>
<dbReference type="Proteomes" id="UP000439113">
    <property type="component" value="Unassembled WGS sequence"/>
</dbReference>
<gene>
    <name evidence="1" type="ORF">GJ654_09675</name>
</gene>
<proteinExistence type="predicted"/>
<accession>A0A6N8DPY8</accession>
<dbReference type="RefSeq" id="WP_155445948.1">
    <property type="nucleotide sequence ID" value="NZ_JAOQNR010000006.1"/>
</dbReference>
<name>A0A6N8DPY8_RHOAC</name>
<dbReference type="EMBL" id="WNKS01000006">
    <property type="protein sequence ID" value="MTV31263.1"/>
    <property type="molecule type" value="Genomic_DNA"/>
</dbReference>
<organism evidence="1 2">
    <name type="scientific">Rhodoblastus acidophilus</name>
    <name type="common">Rhodopseudomonas acidophila</name>
    <dbReference type="NCBI Taxonomy" id="1074"/>
    <lineage>
        <taxon>Bacteria</taxon>
        <taxon>Pseudomonadati</taxon>
        <taxon>Pseudomonadota</taxon>
        <taxon>Alphaproteobacteria</taxon>
        <taxon>Hyphomicrobiales</taxon>
        <taxon>Rhodoblastaceae</taxon>
        <taxon>Rhodoblastus</taxon>
    </lineage>
</organism>
<sequence length="87" mass="10054">MAKKRSAVKSENQLTGLDICGFCSCFVSRETIRAQMIDVRRFLLSRFERALRRCGGNLRVACAKTGVFFAVFRRKTEKSTRFRSLLR</sequence>
<reference evidence="1 2" key="1">
    <citation type="submission" date="2019-11" db="EMBL/GenBank/DDBJ databases">
        <title>Whole-genome sequence of a Rhodoblastus acidophilus DSM 142.</title>
        <authorList>
            <person name="Kyndt J.A."/>
            <person name="Meyer T.E."/>
        </authorList>
    </citation>
    <scope>NUCLEOTIDE SEQUENCE [LARGE SCALE GENOMIC DNA]</scope>
    <source>
        <strain evidence="1 2">DSM 142</strain>
    </source>
</reference>
<comment type="caution">
    <text evidence="1">The sequence shown here is derived from an EMBL/GenBank/DDBJ whole genome shotgun (WGS) entry which is preliminary data.</text>
</comment>
<evidence type="ECO:0000313" key="1">
    <source>
        <dbReference type="EMBL" id="MTV31263.1"/>
    </source>
</evidence>
<protein>
    <submittedName>
        <fullName evidence="1">Uncharacterized protein</fullName>
    </submittedName>
</protein>
<evidence type="ECO:0000313" key="2">
    <source>
        <dbReference type="Proteomes" id="UP000439113"/>
    </source>
</evidence>